<dbReference type="PANTHER" id="PTHR30480:SF13">
    <property type="entry name" value="BETA-HEXOSAMINIDASE"/>
    <property type="match status" value="1"/>
</dbReference>
<evidence type="ECO:0000256" key="2">
    <source>
        <dbReference type="ARBA" id="ARBA00005336"/>
    </source>
</evidence>
<dbReference type="EC" id="3.2.1.52" evidence="3"/>
<feature type="signal peptide" evidence="6">
    <location>
        <begin position="1"/>
        <end position="32"/>
    </location>
</feature>
<dbReference type="InterPro" id="IPR036962">
    <property type="entry name" value="Glyco_hydro_3_N_sf"/>
</dbReference>
<name>B3QTH0_CHLT3</name>
<evidence type="ECO:0000256" key="1">
    <source>
        <dbReference type="ARBA" id="ARBA00001231"/>
    </source>
</evidence>
<dbReference type="CAZy" id="GH3">
    <property type="family name" value="Glycoside Hydrolase Family 3"/>
</dbReference>
<organism evidence="8 9">
    <name type="scientific">Chloroherpeton thalassium (strain ATCC 35110 / GB-78)</name>
    <dbReference type="NCBI Taxonomy" id="517418"/>
    <lineage>
        <taxon>Bacteria</taxon>
        <taxon>Pseudomonadati</taxon>
        <taxon>Chlorobiota</taxon>
        <taxon>Chlorobiia</taxon>
        <taxon>Chlorobiales</taxon>
        <taxon>Chloroherpetonaceae</taxon>
        <taxon>Chloroherpeton</taxon>
    </lineage>
</organism>
<feature type="domain" description="Glycoside hydrolase family 3 N-terminal" evidence="7">
    <location>
        <begin position="42"/>
        <end position="376"/>
    </location>
</feature>
<keyword evidence="6" id="KW-0732">Signal</keyword>
<evidence type="ECO:0000256" key="4">
    <source>
        <dbReference type="ARBA" id="ARBA00022801"/>
    </source>
</evidence>
<dbReference type="InterPro" id="IPR017853">
    <property type="entry name" value="GH"/>
</dbReference>
<evidence type="ECO:0000313" key="8">
    <source>
        <dbReference type="EMBL" id="ACF12716.1"/>
    </source>
</evidence>
<dbReference type="KEGG" id="cts:Ctha_0245"/>
<reference evidence="8 9" key="1">
    <citation type="submission" date="2008-06" db="EMBL/GenBank/DDBJ databases">
        <title>Complete sequence of Chloroherpeton thalassium ATCC 35110.</title>
        <authorList>
            <consortium name="US DOE Joint Genome Institute"/>
            <person name="Lucas S."/>
            <person name="Copeland A."/>
            <person name="Lapidus A."/>
            <person name="Glavina del Rio T."/>
            <person name="Dalin E."/>
            <person name="Tice H."/>
            <person name="Bruce D."/>
            <person name="Goodwin L."/>
            <person name="Pitluck S."/>
            <person name="Schmutz J."/>
            <person name="Larimer F."/>
            <person name="Land M."/>
            <person name="Hauser L."/>
            <person name="Kyrpides N."/>
            <person name="Mikhailova N."/>
            <person name="Liu Z."/>
            <person name="Li T."/>
            <person name="Zhao F."/>
            <person name="Overmann J."/>
            <person name="Bryant D.A."/>
            <person name="Richardson P."/>
        </authorList>
    </citation>
    <scope>NUCLEOTIDE SEQUENCE [LARGE SCALE GENOMIC DNA]</scope>
    <source>
        <strain evidence="9">ATCC 35110 / GB-78</strain>
    </source>
</reference>
<dbReference type="InterPro" id="IPR001764">
    <property type="entry name" value="Glyco_hydro_3_N"/>
</dbReference>
<keyword evidence="5 8" id="KW-0326">Glycosidase</keyword>
<dbReference type="GO" id="GO:0005975">
    <property type="term" value="P:carbohydrate metabolic process"/>
    <property type="evidence" value="ECO:0007669"/>
    <property type="project" value="InterPro"/>
</dbReference>
<dbReference type="eggNOG" id="COG1472">
    <property type="taxonomic scope" value="Bacteria"/>
</dbReference>
<evidence type="ECO:0000256" key="5">
    <source>
        <dbReference type="ARBA" id="ARBA00023295"/>
    </source>
</evidence>
<keyword evidence="4 8" id="KW-0378">Hydrolase</keyword>
<feature type="chain" id="PRO_5002795759" description="beta-N-acetylhexosaminidase" evidence="6">
    <location>
        <begin position="33"/>
        <end position="384"/>
    </location>
</feature>
<dbReference type="InterPro" id="IPR050226">
    <property type="entry name" value="NagZ_Beta-hexosaminidase"/>
</dbReference>
<evidence type="ECO:0000259" key="7">
    <source>
        <dbReference type="Pfam" id="PF00933"/>
    </source>
</evidence>
<proteinExistence type="inferred from homology"/>
<comment type="similarity">
    <text evidence="2">Belongs to the glycosyl hydrolase 3 family.</text>
</comment>
<dbReference type="HOGENOM" id="CLU_008392_0_3_10"/>
<dbReference type="EMBL" id="CP001100">
    <property type="protein sequence ID" value="ACF12716.1"/>
    <property type="molecule type" value="Genomic_DNA"/>
</dbReference>
<comment type="catalytic activity">
    <reaction evidence="1">
        <text>Hydrolysis of terminal non-reducing N-acetyl-D-hexosamine residues in N-acetyl-beta-D-hexosaminides.</text>
        <dbReference type="EC" id="3.2.1.52"/>
    </reaction>
</comment>
<evidence type="ECO:0000256" key="3">
    <source>
        <dbReference type="ARBA" id="ARBA00012663"/>
    </source>
</evidence>
<evidence type="ECO:0000256" key="6">
    <source>
        <dbReference type="SAM" id="SignalP"/>
    </source>
</evidence>
<dbReference type="PANTHER" id="PTHR30480">
    <property type="entry name" value="BETA-HEXOSAMINIDASE-RELATED"/>
    <property type="match status" value="1"/>
</dbReference>
<dbReference type="STRING" id="517418.Ctha_0245"/>
<dbReference type="SUPFAM" id="SSF51445">
    <property type="entry name" value="(Trans)glycosidases"/>
    <property type="match status" value="1"/>
</dbReference>
<dbReference type="GO" id="GO:0004563">
    <property type="term" value="F:beta-N-acetylhexosaminidase activity"/>
    <property type="evidence" value="ECO:0007669"/>
    <property type="project" value="UniProtKB-EC"/>
</dbReference>
<accession>B3QTH0</accession>
<dbReference type="AlphaFoldDB" id="B3QTH0"/>
<dbReference type="Proteomes" id="UP000001208">
    <property type="component" value="Chromosome"/>
</dbReference>
<sequence>MKKVAFKRVLKKPRLFVYSLMLLCFSAWKIGAAQSLPAPDSLDIKIGQLLMIGFRGLHVADSSKVIVDIRQQRIGGVILFDYDLPLKQASRNIQSPEQVCALIKELQAAAPIPLLIAIDQEGGRVNRLKEKFGFPKSVSAAWLGEVNSLDSTQKYAEQTAKTLAALGINLNFAPVLDVNTNPENPVIGKLARSFSENPEIVAEHGLATVKAFHQFGVLSAVKHFPGHGSAWNDSHKGLADVTETWQPLEIEPFKRVIQAGECDMVMTAHVFNAKLDTTFPATLSQNVITGLLRKELGFDGVVVSDDMQMEAIRSFYGLETAVRLALNAGVDLLVFANNSVFEPDIAERAHQMIRAMVLQGKVSRERIDASYQRLMKLKSRLSNK</sequence>
<dbReference type="Pfam" id="PF00933">
    <property type="entry name" value="Glyco_hydro_3"/>
    <property type="match status" value="1"/>
</dbReference>
<protein>
    <recommendedName>
        <fullName evidence="3">beta-N-acetylhexosaminidase</fullName>
        <ecNumber evidence="3">3.2.1.52</ecNumber>
    </recommendedName>
</protein>
<evidence type="ECO:0000313" key="9">
    <source>
        <dbReference type="Proteomes" id="UP000001208"/>
    </source>
</evidence>
<dbReference type="GO" id="GO:0009254">
    <property type="term" value="P:peptidoglycan turnover"/>
    <property type="evidence" value="ECO:0007669"/>
    <property type="project" value="TreeGrafter"/>
</dbReference>
<keyword evidence="9" id="KW-1185">Reference proteome</keyword>
<gene>
    <name evidence="8" type="ordered locus">Ctha_0245</name>
</gene>
<dbReference type="RefSeq" id="WP_012498800.1">
    <property type="nucleotide sequence ID" value="NC_011026.1"/>
</dbReference>
<dbReference type="Gene3D" id="3.20.20.300">
    <property type="entry name" value="Glycoside hydrolase, family 3, N-terminal domain"/>
    <property type="match status" value="1"/>
</dbReference>
<dbReference type="OrthoDB" id="9805821at2"/>